<dbReference type="InterPro" id="IPR054156">
    <property type="entry name" value="YxaF_TetR_C"/>
</dbReference>
<dbReference type="InterPro" id="IPR001647">
    <property type="entry name" value="HTH_TetR"/>
</dbReference>
<dbReference type="RefSeq" id="WP_064790298.1">
    <property type="nucleotide sequence ID" value="NZ_JPWH01000024.1"/>
</dbReference>
<evidence type="ECO:0000256" key="1">
    <source>
        <dbReference type="ARBA" id="ARBA00023015"/>
    </source>
</evidence>
<keyword evidence="3" id="KW-0804">Transcription</keyword>
<dbReference type="Proteomes" id="UP000252517">
    <property type="component" value="Unassembled WGS sequence"/>
</dbReference>
<dbReference type="OrthoDB" id="9811084at2"/>
<keyword evidence="2" id="KW-0238">DNA-binding</keyword>
<reference evidence="4 5" key="1">
    <citation type="submission" date="2014-07" db="EMBL/GenBank/DDBJ databases">
        <title>Draft genome sequence of Thalassospira profundimaris S25-3-2.</title>
        <authorList>
            <person name="Lai Q."/>
            <person name="Shao Z."/>
        </authorList>
    </citation>
    <scope>NUCLEOTIDE SEQUENCE [LARGE SCALE GENOMIC DNA]</scope>
    <source>
        <strain evidence="4 5">S25-3-2</strain>
    </source>
</reference>
<accession>A0A199YAS9</accession>
<name>A0A199YAS9_9PROT</name>
<keyword evidence="1" id="KW-0805">Transcription regulation</keyword>
<dbReference type="SUPFAM" id="SSF46689">
    <property type="entry name" value="Homeodomain-like"/>
    <property type="match status" value="1"/>
</dbReference>
<dbReference type="GO" id="GO:0003677">
    <property type="term" value="F:DNA binding"/>
    <property type="evidence" value="ECO:0007669"/>
    <property type="project" value="UniProtKB-UniRule"/>
</dbReference>
<sequence>MSDPTSRDKLIRTASNLFRQKGYSGVGLSELLKEAGLPKGSLYYHFPNGKQELAEAATRWAGAWLERLLDTTFAQAESFDEGALMVCDAIASEVTSQPHVPACPVLSILQAAPLEPRLQITAQEVYGSWTKCIEKHAKRLGHPRPNDAAFSLHCKLQGAWIIAFAQQSNAPFAQLARTLDQKL</sequence>
<evidence type="ECO:0000256" key="3">
    <source>
        <dbReference type="ARBA" id="ARBA00023163"/>
    </source>
</evidence>
<dbReference type="InterPro" id="IPR009057">
    <property type="entry name" value="Homeodomain-like_sf"/>
</dbReference>
<dbReference type="PROSITE" id="PS50977">
    <property type="entry name" value="HTH_TETR_2"/>
    <property type="match status" value="1"/>
</dbReference>
<dbReference type="InterPro" id="IPR036271">
    <property type="entry name" value="Tet_transcr_reg_TetR-rel_C_sf"/>
</dbReference>
<evidence type="ECO:0000313" key="4">
    <source>
        <dbReference type="EMBL" id="RCK43630.1"/>
    </source>
</evidence>
<dbReference type="PANTHER" id="PTHR47506">
    <property type="entry name" value="TRANSCRIPTIONAL REGULATORY PROTEIN"/>
    <property type="match status" value="1"/>
</dbReference>
<organism evidence="4 5">
    <name type="scientific">Thalassospira profundimaris</name>
    <dbReference type="NCBI Taxonomy" id="502049"/>
    <lineage>
        <taxon>Bacteria</taxon>
        <taxon>Pseudomonadati</taxon>
        <taxon>Pseudomonadota</taxon>
        <taxon>Alphaproteobacteria</taxon>
        <taxon>Rhodospirillales</taxon>
        <taxon>Thalassospiraceae</taxon>
        <taxon>Thalassospira</taxon>
    </lineage>
</organism>
<comment type="caution">
    <text evidence="4">The sequence shown here is derived from an EMBL/GenBank/DDBJ whole genome shotgun (WGS) entry which is preliminary data.</text>
</comment>
<dbReference type="SUPFAM" id="SSF48498">
    <property type="entry name" value="Tetracyclin repressor-like, C-terminal domain"/>
    <property type="match status" value="1"/>
</dbReference>
<dbReference type="AlphaFoldDB" id="A0A199YAS9"/>
<protein>
    <submittedName>
        <fullName evidence="4">TetR family transcriptional regulator</fullName>
    </submittedName>
</protein>
<dbReference type="PRINTS" id="PR00455">
    <property type="entry name" value="HTHTETR"/>
</dbReference>
<evidence type="ECO:0000256" key="2">
    <source>
        <dbReference type="ARBA" id="ARBA00023125"/>
    </source>
</evidence>
<dbReference type="EMBL" id="JPWH01000024">
    <property type="protein sequence ID" value="RCK43630.1"/>
    <property type="molecule type" value="Genomic_DNA"/>
</dbReference>
<evidence type="ECO:0000313" key="5">
    <source>
        <dbReference type="Proteomes" id="UP000252517"/>
    </source>
</evidence>
<dbReference type="PANTHER" id="PTHR47506:SF3">
    <property type="entry name" value="HTH-TYPE TRANSCRIPTIONAL REGULATOR LMRA"/>
    <property type="match status" value="1"/>
</dbReference>
<dbReference type="STRING" id="502049.TH15_19100"/>
<dbReference type="Gene3D" id="1.10.357.10">
    <property type="entry name" value="Tetracycline Repressor, domain 2"/>
    <property type="match status" value="1"/>
</dbReference>
<proteinExistence type="predicted"/>
<dbReference type="Pfam" id="PF00440">
    <property type="entry name" value="TetR_N"/>
    <property type="match status" value="1"/>
</dbReference>
<dbReference type="Pfam" id="PF21993">
    <property type="entry name" value="TetR_C_13_2"/>
    <property type="match status" value="1"/>
</dbReference>
<gene>
    <name evidence="4" type="ORF">TH25_20995</name>
</gene>